<accession>A0A8S5SDJ8</accession>
<evidence type="ECO:0000313" key="1">
    <source>
        <dbReference type="EMBL" id="DAF48759.1"/>
    </source>
</evidence>
<organism evidence="1">
    <name type="scientific">Siphoviridae sp. ctt1f11</name>
    <dbReference type="NCBI Taxonomy" id="2827959"/>
    <lineage>
        <taxon>Viruses</taxon>
        <taxon>Duplodnaviria</taxon>
        <taxon>Heunggongvirae</taxon>
        <taxon>Uroviricota</taxon>
        <taxon>Caudoviricetes</taxon>
    </lineage>
</organism>
<proteinExistence type="predicted"/>
<sequence>MKNFRITTVKWDNDKFTALYCTHASEVVELIKSNKVFQELGYEVAWKSPLHGEYGGYVVRFDVEKNVIQFNNIFKIPSAFKSLI</sequence>
<name>A0A8S5SDJ8_9CAUD</name>
<protein>
    <submittedName>
        <fullName evidence="1">Uncharacterized protein</fullName>
    </submittedName>
</protein>
<dbReference type="EMBL" id="BK032573">
    <property type="protein sequence ID" value="DAF48759.1"/>
    <property type="molecule type" value="Genomic_DNA"/>
</dbReference>
<reference evidence="1" key="1">
    <citation type="journal article" date="2021" name="Proc. Natl. Acad. Sci. U.S.A.">
        <title>A Catalog of Tens of Thousands of Viruses from Human Metagenomes Reveals Hidden Associations with Chronic Diseases.</title>
        <authorList>
            <person name="Tisza M.J."/>
            <person name="Buck C.B."/>
        </authorList>
    </citation>
    <scope>NUCLEOTIDE SEQUENCE</scope>
    <source>
        <strain evidence="1">Ctt1f11</strain>
    </source>
</reference>